<name>A0A6A1WFR9_9ROSI</name>
<evidence type="ECO:0008006" key="4">
    <source>
        <dbReference type="Google" id="ProtNLM"/>
    </source>
</evidence>
<evidence type="ECO:0000256" key="1">
    <source>
        <dbReference type="SAM" id="MobiDB-lite"/>
    </source>
</evidence>
<protein>
    <recommendedName>
        <fullName evidence="4">Myb/SANT-like domain-containing protein</fullName>
    </recommendedName>
</protein>
<dbReference type="InterPro" id="IPR045026">
    <property type="entry name" value="LIMYB"/>
</dbReference>
<evidence type="ECO:0000313" key="3">
    <source>
        <dbReference type="Proteomes" id="UP000516437"/>
    </source>
</evidence>
<accession>A0A6A1WFR9</accession>
<sequence length="147" mass="16656">MKGQYRELYDLLHHDMGFGWDPVSNTVEGSAKQWQTYLLAHPNAKPFRRKGLTNYEIMGFVFDKTTTTGLLQHACTKSLTNTYDERDLEDTLNNLNISVTLLVVPKQKENMMGQHIPQPYTTSVQSGKHASDGSCQRDAQEMSKGCK</sequence>
<dbReference type="PANTHER" id="PTHR47584">
    <property type="match status" value="1"/>
</dbReference>
<proteinExistence type="predicted"/>
<dbReference type="OrthoDB" id="686198at2759"/>
<dbReference type="PANTHER" id="PTHR47584:SF14">
    <property type="entry name" value="L10-INTERACTING MYB DOMAIN-CONTAINING PROTEIN-LIKE"/>
    <property type="match status" value="1"/>
</dbReference>
<comment type="caution">
    <text evidence="2">The sequence shown here is derived from an EMBL/GenBank/DDBJ whole genome shotgun (WGS) entry which is preliminary data.</text>
</comment>
<evidence type="ECO:0000313" key="2">
    <source>
        <dbReference type="EMBL" id="KAB1222498.1"/>
    </source>
</evidence>
<gene>
    <name evidence="2" type="ORF">CJ030_MR2G027634</name>
</gene>
<dbReference type="Proteomes" id="UP000516437">
    <property type="component" value="Chromosome 2"/>
</dbReference>
<keyword evidence="3" id="KW-1185">Reference proteome</keyword>
<feature type="region of interest" description="Disordered" evidence="1">
    <location>
        <begin position="117"/>
        <end position="147"/>
    </location>
</feature>
<feature type="compositionally biased region" description="Polar residues" evidence="1">
    <location>
        <begin position="119"/>
        <end position="128"/>
    </location>
</feature>
<dbReference type="AlphaFoldDB" id="A0A6A1WFR9"/>
<dbReference type="EMBL" id="RXIC02000020">
    <property type="protein sequence ID" value="KAB1222498.1"/>
    <property type="molecule type" value="Genomic_DNA"/>
</dbReference>
<organism evidence="2 3">
    <name type="scientific">Morella rubra</name>
    <name type="common">Chinese bayberry</name>
    <dbReference type="NCBI Taxonomy" id="262757"/>
    <lineage>
        <taxon>Eukaryota</taxon>
        <taxon>Viridiplantae</taxon>
        <taxon>Streptophyta</taxon>
        <taxon>Embryophyta</taxon>
        <taxon>Tracheophyta</taxon>
        <taxon>Spermatophyta</taxon>
        <taxon>Magnoliopsida</taxon>
        <taxon>eudicotyledons</taxon>
        <taxon>Gunneridae</taxon>
        <taxon>Pentapetalae</taxon>
        <taxon>rosids</taxon>
        <taxon>fabids</taxon>
        <taxon>Fagales</taxon>
        <taxon>Myricaceae</taxon>
        <taxon>Morella</taxon>
    </lineage>
</organism>
<reference evidence="2 3" key="1">
    <citation type="journal article" date="2019" name="Plant Biotechnol. J.">
        <title>The red bayberry genome and genetic basis of sex determination.</title>
        <authorList>
            <person name="Jia H.M."/>
            <person name="Jia H.J."/>
            <person name="Cai Q.L."/>
            <person name="Wang Y."/>
            <person name="Zhao H.B."/>
            <person name="Yang W.F."/>
            <person name="Wang G.Y."/>
            <person name="Li Y.H."/>
            <person name="Zhan D.L."/>
            <person name="Shen Y.T."/>
            <person name="Niu Q.F."/>
            <person name="Chang L."/>
            <person name="Qiu J."/>
            <person name="Zhao L."/>
            <person name="Xie H.B."/>
            <person name="Fu W.Y."/>
            <person name="Jin J."/>
            <person name="Li X.W."/>
            <person name="Jiao Y."/>
            <person name="Zhou C.C."/>
            <person name="Tu T."/>
            <person name="Chai C.Y."/>
            <person name="Gao J.L."/>
            <person name="Fan L.J."/>
            <person name="van de Weg E."/>
            <person name="Wang J.Y."/>
            <person name="Gao Z.S."/>
        </authorList>
    </citation>
    <scope>NUCLEOTIDE SEQUENCE [LARGE SCALE GENOMIC DNA]</scope>
    <source>
        <tissue evidence="2">Leaves</tissue>
    </source>
</reference>